<evidence type="ECO:0000256" key="7">
    <source>
        <dbReference type="ARBA" id="ARBA00022842"/>
    </source>
</evidence>
<dbReference type="GO" id="GO:0000287">
    <property type="term" value="F:magnesium ion binding"/>
    <property type="evidence" value="ECO:0007669"/>
    <property type="project" value="InterPro"/>
</dbReference>
<feature type="transmembrane region" description="Helical" evidence="9">
    <location>
        <begin position="15"/>
        <end position="37"/>
    </location>
</feature>
<dbReference type="FunFam" id="3.40.120.10:FF:000004">
    <property type="entry name" value="Phosphoglucomutase 5"/>
    <property type="match status" value="1"/>
</dbReference>
<evidence type="ECO:0000259" key="12">
    <source>
        <dbReference type="Pfam" id="PF02880"/>
    </source>
</evidence>
<keyword evidence="6" id="KW-0479">Metal-binding</keyword>
<keyword evidence="7" id="KW-0460">Magnesium</keyword>
<keyword evidence="14" id="KW-1185">Reference proteome</keyword>
<comment type="cofactor">
    <cofactor evidence="2">
        <name>Mg(2+)</name>
        <dbReference type="ChEBI" id="CHEBI:18420"/>
    </cofactor>
</comment>
<evidence type="ECO:0000256" key="3">
    <source>
        <dbReference type="ARBA" id="ARBA00010231"/>
    </source>
</evidence>
<dbReference type="EMBL" id="FN649727">
    <property type="protein sequence ID" value="CBJ48481.1"/>
    <property type="molecule type" value="Genomic_DNA"/>
</dbReference>
<organism evidence="13 14">
    <name type="scientific">Ectocarpus siliculosus</name>
    <name type="common">Brown alga</name>
    <name type="synonym">Conferva siliculosa</name>
    <dbReference type="NCBI Taxonomy" id="2880"/>
    <lineage>
        <taxon>Eukaryota</taxon>
        <taxon>Sar</taxon>
        <taxon>Stramenopiles</taxon>
        <taxon>Ochrophyta</taxon>
        <taxon>PX clade</taxon>
        <taxon>Phaeophyceae</taxon>
        <taxon>Ectocarpales</taxon>
        <taxon>Ectocarpaceae</taxon>
        <taxon>Ectocarpus</taxon>
    </lineage>
</organism>
<dbReference type="InterPro" id="IPR005844">
    <property type="entry name" value="A-D-PHexomutase_a/b/a-I"/>
</dbReference>
<evidence type="ECO:0000256" key="5">
    <source>
        <dbReference type="ARBA" id="ARBA00022553"/>
    </source>
</evidence>
<keyword evidence="5" id="KW-0597">Phosphoprotein</keyword>
<dbReference type="InterPro" id="IPR005846">
    <property type="entry name" value="A-D-PHexomutase_a/b/a-III"/>
</dbReference>
<evidence type="ECO:0000259" key="11">
    <source>
        <dbReference type="Pfam" id="PF02879"/>
    </source>
</evidence>
<dbReference type="NCBIfam" id="NF005737">
    <property type="entry name" value="PRK07564.1-1"/>
    <property type="match status" value="1"/>
</dbReference>
<evidence type="ECO:0000313" key="14">
    <source>
        <dbReference type="Proteomes" id="UP000002630"/>
    </source>
</evidence>
<evidence type="ECO:0000256" key="6">
    <source>
        <dbReference type="ARBA" id="ARBA00022723"/>
    </source>
</evidence>
<dbReference type="EC" id="5.4.2.2" evidence="4"/>
<gene>
    <name evidence="13" type="ORF">Esi_0002_0317</name>
</gene>
<dbReference type="InterPro" id="IPR005841">
    <property type="entry name" value="Alpha-D-phosphohexomutase_SF"/>
</dbReference>
<accession>D7FQE9</accession>
<dbReference type="Proteomes" id="UP000002630">
    <property type="component" value="Linkage Group LG02"/>
</dbReference>
<dbReference type="Pfam" id="PF24947">
    <property type="entry name" value="PGM1_C_vert_fung"/>
    <property type="match status" value="1"/>
</dbReference>
<dbReference type="Pfam" id="PF02879">
    <property type="entry name" value="PGM_PMM_II"/>
    <property type="match status" value="1"/>
</dbReference>
<name>D7FQE9_ECTSI</name>
<dbReference type="OrthoDB" id="2291at2759"/>
<dbReference type="EMBL" id="FN648375">
    <property type="protein sequence ID" value="CBJ48481.1"/>
    <property type="molecule type" value="Genomic_DNA"/>
</dbReference>
<dbReference type="FunFam" id="3.30.310.50:FF:000002">
    <property type="entry name" value="Phosphoglucomutase 5"/>
    <property type="match status" value="1"/>
</dbReference>
<dbReference type="InterPro" id="IPR036900">
    <property type="entry name" value="A-D-PHexomutase_C_sf"/>
</dbReference>
<sequence length="618" mass="66135">MTRPPPPPPRLGSGGWRVALLVIAAVVPFFFIFFLFAHEEKEGEGKKTGAKKVAVWKEGCYLNNFVQGVLDTFPQEELKGSTIIVSGDGRFYNPPAIQTIIRMAAANGVGRVWVGKGGLMSTPAVSAVLREREGGAAYAGLVLTASHNPGGPDEDFGIKFNTASGSPATEVITDAVYARTLELKSYRTVEGTPDVNLDVVGKTKVAGMDVEVIDPVEEYVALLKTVFDFPTLRALLARPDFSFVFDGMHGVAGAYASRVFVDELGASEESLLRCDPREDFGGSHPDPNLAYASGLVRRMGLDSSAQPLQGAAADAAEPPTLGAAADGDADRNMILGRRFFVTPSDSLAVIAANAAAVPYFARAGGLGGAARSMPTSGALDRVCERQGVPMFETPTGWKFFGNLMDAKEMGHERSYFPFLCGEESFGTGSDHVREKDGLWAVLAWMSVIAHRNKVETTGDGGGTATAPLIGVQEIVEGHWREYGRNFYSRYDYEGVASEGAEAMTDNLRAGPAQPGDDLGSGFELKGIDDFEYTDPIDGSVSKNQGVRVLFTDGSRVVFRLSGTGSVGATVRMYIEKYEPDPSKQGLMTADVLRPLVDIGLKMSRLEEFTGRSSPTVIT</sequence>
<keyword evidence="8" id="KW-0413">Isomerase</keyword>
<dbReference type="SUPFAM" id="SSF55957">
    <property type="entry name" value="Phosphoglucomutase, C-terminal domain"/>
    <property type="match status" value="1"/>
</dbReference>
<dbReference type="AlphaFoldDB" id="D7FQE9"/>
<evidence type="ECO:0000259" key="10">
    <source>
        <dbReference type="Pfam" id="PF02878"/>
    </source>
</evidence>
<proteinExistence type="inferred from homology"/>
<dbReference type="GO" id="GO:0005975">
    <property type="term" value="P:carbohydrate metabolic process"/>
    <property type="evidence" value="ECO:0007669"/>
    <property type="project" value="InterPro"/>
</dbReference>
<dbReference type="Gene3D" id="3.30.310.50">
    <property type="entry name" value="Alpha-D-phosphohexomutase, C-terminal domain"/>
    <property type="match status" value="1"/>
</dbReference>
<dbReference type="GO" id="GO:0004614">
    <property type="term" value="F:phosphoglucomutase activity"/>
    <property type="evidence" value="ECO:0007669"/>
    <property type="project" value="UniProtKB-EC"/>
</dbReference>
<dbReference type="InParanoid" id="D7FQE9"/>
<feature type="domain" description="Alpha-D-phosphohexomutase alpha/beta/alpha" evidence="11">
    <location>
        <begin position="217"/>
        <end position="335"/>
    </location>
</feature>
<dbReference type="InterPro" id="IPR005845">
    <property type="entry name" value="A-D-PHexomutase_a/b/a-II"/>
</dbReference>
<dbReference type="PANTHER" id="PTHR22573:SF2">
    <property type="entry name" value="PHOSPHOGLUCOMUTASE"/>
    <property type="match status" value="1"/>
</dbReference>
<evidence type="ECO:0000256" key="1">
    <source>
        <dbReference type="ARBA" id="ARBA00000443"/>
    </source>
</evidence>
<dbReference type="PRINTS" id="PR00509">
    <property type="entry name" value="PGMPMM"/>
</dbReference>
<evidence type="ECO:0000256" key="4">
    <source>
        <dbReference type="ARBA" id="ARBA00012728"/>
    </source>
</evidence>
<evidence type="ECO:0000256" key="8">
    <source>
        <dbReference type="ARBA" id="ARBA00023235"/>
    </source>
</evidence>
<keyword evidence="9" id="KW-0812">Transmembrane</keyword>
<dbReference type="Pfam" id="PF02880">
    <property type="entry name" value="PGM_PMM_III"/>
    <property type="match status" value="1"/>
</dbReference>
<dbReference type="Pfam" id="PF02878">
    <property type="entry name" value="PGM_PMM_I"/>
    <property type="match status" value="1"/>
</dbReference>
<keyword evidence="9" id="KW-0472">Membrane</keyword>
<dbReference type="SUPFAM" id="SSF53738">
    <property type="entry name" value="Phosphoglucomutase, first 3 domains"/>
    <property type="match status" value="3"/>
</dbReference>
<dbReference type="OMA" id="WIQDRAN"/>
<dbReference type="InterPro" id="IPR045244">
    <property type="entry name" value="PGM"/>
</dbReference>
<dbReference type="PANTHER" id="PTHR22573">
    <property type="entry name" value="PHOSPHOHEXOMUTASE FAMILY MEMBER"/>
    <property type="match status" value="1"/>
</dbReference>
<dbReference type="FunCoup" id="D7FQE9">
    <property type="interactions" value="111"/>
</dbReference>
<dbReference type="InterPro" id="IPR016066">
    <property type="entry name" value="A-D-PHexomutase_CS"/>
</dbReference>
<protein>
    <recommendedName>
        <fullName evidence="4">phosphoglucomutase (alpha-D-glucose-1,6-bisphosphate-dependent)</fullName>
        <ecNumber evidence="4">5.4.2.2</ecNumber>
    </recommendedName>
</protein>
<keyword evidence="9" id="KW-1133">Transmembrane helix</keyword>
<comment type="similarity">
    <text evidence="3">Belongs to the phosphohexose mutase family.</text>
</comment>
<dbReference type="PROSITE" id="PS00710">
    <property type="entry name" value="PGM_PMM"/>
    <property type="match status" value="1"/>
</dbReference>
<evidence type="ECO:0000313" key="13">
    <source>
        <dbReference type="EMBL" id="CBJ48481.1"/>
    </source>
</evidence>
<dbReference type="Gene3D" id="3.40.120.10">
    <property type="entry name" value="Alpha-D-Glucose-1,6-Bisphosphate, subunit A, domain 3"/>
    <property type="match status" value="3"/>
</dbReference>
<comment type="catalytic activity">
    <reaction evidence="1">
        <text>alpha-D-glucose 1-phosphate = alpha-D-glucose 6-phosphate</text>
        <dbReference type="Rhea" id="RHEA:23536"/>
        <dbReference type="ChEBI" id="CHEBI:58225"/>
        <dbReference type="ChEBI" id="CHEBI:58601"/>
        <dbReference type="EC" id="5.4.2.2"/>
    </reaction>
</comment>
<feature type="domain" description="Alpha-D-phosphohexomutase alpha/beta/alpha" evidence="10">
    <location>
        <begin position="61"/>
        <end position="185"/>
    </location>
</feature>
<feature type="domain" description="Alpha-D-phosphohexomutase alpha/beta/alpha" evidence="12">
    <location>
        <begin position="344"/>
        <end position="453"/>
    </location>
</feature>
<evidence type="ECO:0000256" key="2">
    <source>
        <dbReference type="ARBA" id="ARBA00001946"/>
    </source>
</evidence>
<evidence type="ECO:0000256" key="9">
    <source>
        <dbReference type="SAM" id="Phobius"/>
    </source>
</evidence>
<dbReference type="GO" id="GO:0005829">
    <property type="term" value="C:cytosol"/>
    <property type="evidence" value="ECO:0007669"/>
    <property type="project" value="TreeGrafter"/>
</dbReference>
<dbReference type="STRING" id="2880.D7FQE9"/>
<dbReference type="eggNOG" id="KOG0625">
    <property type="taxonomic scope" value="Eukaryota"/>
</dbReference>
<dbReference type="InterPro" id="IPR016055">
    <property type="entry name" value="A-D-PHexomutase_a/b/a-I/II/III"/>
</dbReference>
<reference evidence="13 14" key="1">
    <citation type="journal article" date="2010" name="Nature">
        <title>The Ectocarpus genome and the independent evolution of multicellularity in brown algae.</title>
        <authorList>
            <person name="Cock J.M."/>
            <person name="Sterck L."/>
            <person name="Rouze P."/>
            <person name="Scornet D."/>
            <person name="Allen A.E."/>
            <person name="Amoutzias G."/>
            <person name="Anthouard V."/>
            <person name="Artiguenave F."/>
            <person name="Aury J.M."/>
            <person name="Badger J.H."/>
            <person name="Beszteri B."/>
            <person name="Billiau K."/>
            <person name="Bonnet E."/>
            <person name="Bothwell J.H."/>
            <person name="Bowler C."/>
            <person name="Boyen C."/>
            <person name="Brownlee C."/>
            <person name="Carrano C.J."/>
            <person name="Charrier B."/>
            <person name="Cho G.Y."/>
            <person name="Coelho S.M."/>
            <person name="Collen J."/>
            <person name="Corre E."/>
            <person name="Da Silva C."/>
            <person name="Delage L."/>
            <person name="Delaroque N."/>
            <person name="Dittami S.M."/>
            <person name="Doulbeau S."/>
            <person name="Elias M."/>
            <person name="Farnham G."/>
            <person name="Gachon C.M."/>
            <person name="Gschloessl B."/>
            <person name="Heesch S."/>
            <person name="Jabbari K."/>
            <person name="Jubin C."/>
            <person name="Kawai H."/>
            <person name="Kimura K."/>
            <person name="Kloareg B."/>
            <person name="Kupper F.C."/>
            <person name="Lang D."/>
            <person name="Le Bail A."/>
            <person name="Leblanc C."/>
            <person name="Lerouge P."/>
            <person name="Lohr M."/>
            <person name="Lopez P.J."/>
            <person name="Martens C."/>
            <person name="Maumus F."/>
            <person name="Michel G."/>
            <person name="Miranda-Saavedra D."/>
            <person name="Morales J."/>
            <person name="Moreau H."/>
            <person name="Motomura T."/>
            <person name="Nagasato C."/>
            <person name="Napoli C.A."/>
            <person name="Nelson D.R."/>
            <person name="Nyvall-Collen P."/>
            <person name="Peters A.F."/>
            <person name="Pommier C."/>
            <person name="Potin P."/>
            <person name="Poulain J."/>
            <person name="Quesneville H."/>
            <person name="Read B."/>
            <person name="Rensing S.A."/>
            <person name="Ritter A."/>
            <person name="Rousvoal S."/>
            <person name="Samanta M."/>
            <person name="Samson G."/>
            <person name="Schroeder D.C."/>
            <person name="Segurens B."/>
            <person name="Strittmatter M."/>
            <person name="Tonon T."/>
            <person name="Tregear J.W."/>
            <person name="Valentin K."/>
            <person name="von Dassow P."/>
            <person name="Yamagishi T."/>
            <person name="Van de Peer Y."/>
            <person name="Wincker P."/>
        </authorList>
    </citation>
    <scope>NUCLEOTIDE SEQUENCE [LARGE SCALE GENOMIC DNA]</scope>
    <source>
        <strain evidence="14">Ec32 / CCAP1310/4</strain>
    </source>
</reference>